<proteinExistence type="predicted"/>
<protein>
    <submittedName>
        <fullName evidence="1">Uncharacterized protein</fullName>
    </submittedName>
</protein>
<reference evidence="1 2" key="1">
    <citation type="journal article" date="2019" name="Int. J. Syst. Evol. Microbiol.">
        <title>The Global Catalogue of Microorganisms (GCM) 10K type strain sequencing project: providing services to taxonomists for standard genome sequencing and annotation.</title>
        <authorList>
            <consortium name="The Broad Institute Genomics Platform"/>
            <consortium name="The Broad Institute Genome Sequencing Center for Infectious Disease"/>
            <person name="Wu L."/>
            <person name="Ma J."/>
        </authorList>
    </citation>
    <scope>NUCLEOTIDE SEQUENCE [LARGE SCALE GENOMIC DNA]</scope>
    <source>
        <strain evidence="1 2">JCM 14307</strain>
    </source>
</reference>
<gene>
    <name evidence="1" type="ORF">GCM10009745_08900</name>
</gene>
<keyword evidence="2" id="KW-1185">Reference proteome</keyword>
<accession>A0ABN2GBS3</accession>
<organism evidence="1 2">
    <name type="scientific">Kribbella yunnanensis</name>
    <dbReference type="NCBI Taxonomy" id="190194"/>
    <lineage>
        <taxon>Bacteria</taxon>
        <taxon>Bacillati</taxon>
        <taxon>Actinomycetota</taxon>
        <taxon>Actinomycetes</taxon>
        <taxon>Propionibacteriales</taxon>
        <taxon>Kribbellaceae</taxon>
        <taxon>Kribbella</taxon>
    </lineage>
</organism>
<comment type="caution">
    <text evidence="1">The sequence shown here is derived from an EMBL/GenBank/DDBJ whole genome shotgun (WGS) entry which is preliminary data.</text>
</comment>
<dbReference type="EMBL" id="BAAANF010000002">
    <property type="protein sequence ID" value="GAA1668686.1"/>
    <property type="molecule type" value="Genomic_DNA"/>
</dbReference>
<evidence type="ECO:0000313" key="2">
    <source>
        <dbReference type="Proteomes" id="UP001500280"/>
    </source>
</evidence>
<dbReference type="Proteomes" id="UP001500280">
    <property type="component" value="Unassembled WGS sequence"/>
</dbReference>
<sequence length="164" mass="15508">MSREESPAGNASVAGAGWVEAGAPGDVLGVGVCCAVDSPPRGEASRRVVSREESLAGSASVAKAGWVEVGAPGDAPVSSCGAVDSASRAEEGGRVSPVESVAGGAPVVEVSWGEPVAAGGAFVGGVGWVEVGAPSPGCETPSDALMWGSPVGGGIGGLGGRPGG</sequence>
<name>A0ABN2GBS3_9ACTN</name>
<evidence type="ECO:0000313" key="1">
    <source>
        <dbReference type="EMBL" id="GAA1668686.1"/>
    </source>
</evidence>